<dbReference type="AlphaFoldDB" id="A0A5D4R7E8"/>
<proteinExistence type="predicted"/>
<dbReference type="EMBL" id="VTER01000009">
    <property type="protein sequence ID" value="TYS45944.1"/>
    <property type="molecule type" value="Genomic_DNA"/>
</dbReference>
<evidence type="ECO:0000313" key="2">
    <source>
        <dbReference type="EMBL" id="TYS45944.1"/>
    </source>
</evidence>
<gene>
    <name evidence="2" type="ORF">FZD51_18040</name>
</gene>
<name>A0A5D4R7E8_9BACI</name>
<evidence type="ECO:0000259" key="1">
    <source>
        <dbReference type="Pfam" id="PF09350"/>
    </source>
</evidence>
<accession>A0A5D4R7E8</accession>
<comment type="caution">
    <text evidence="2">The sequence shown here is derived from an EMBL/GenBank/DDBJ whole genome shotgun (WGS) entry which is preliminary data.</text>
</comment>
<dbReference type="GeneID" id="97347691"/>
<dbReference type="InterPro" id="IPR018961">
    <property type="entry name" value="DnaJ_homolog_subfam-C_membr-28"/>
</dbReference>
<dbReference type="RefSeq" id="WP_009792478.1">
    <property type="nucleotide sequence ID" value="NZ_CP160000.1"/>
</dbReference>
<sequence length="112" mass="13119">MDRKYNDLIGDILENAGEKDNFSGKGKPLPKEYLEQDTYQRFQKIAKDAGYLPPWLKLQKEISEMVHACHSEQDAAAINEKIRKYNMACPPPMQKNIIRFHDLEQAKRIWQV</sequence>
<dbReference type="Pfam" id="PF09350">
    <property type="entry name" value="DJC28_CD"/>
    <property type="match status" value="1"/>
</dbReference>
<evidence type="ECO:0000313" key="3">
    <source>
        <dbReference type="Proteomes" id="UP000322139"/>
    </source>
</evidence>
<dbReference type="Proteomes" id="UP000322139">
    <property type="component" value="Unassembled WGS sequence"/>
</dbReference>
<reference evidence="2 3" key="1">
    <citation type="submission" date="2019-08" db="EMBL/GenBank/DDBJ databases">
        <title>Bacillus genomes from the desert of Cuatro Cienegas, Coahuila.</title>
        <authorList>
            <person name="Olmedo-Alvarez G."/>
        </authorList>
    </citation>
    <scope>NUCLEOTIDE SEQUENCE [LARGE SCALE GENOMIC DNA]</scope>
    <source>
        <strain evidence="2 3">CH446_14T</strain>
    </source>
</reference>
<feature type="domain" description="DnaJ homologue subfamily C member 28 conserved" evidence="1">
    <location>
        <begin position="15"/>
        <end position="66"/>
    </location>
</feature>
<protein>
    <submittedName>
        <fullName evidence="2">DUF1992 domain-containing protein</fullName>
    </submittedName>
</protein>
<organism evidence="2 3">
    <name type="scientific">Bacillus infantis</name>
    <dbReference type="NCBI Taxonomy" id="324767"/>
    <lineage>
        <taxon>Bacteria</taxon>
        <taxon>Bacillati</taxon>
        <taxon>Bacillota</taxon>
        <taxon>Bacilli</taxon>
        <taxon>Bacillales</taxon>
        <taxon>Bacillaceae</taxon>
        <taxon>Bacillus</taxon>
    </lineage>
</organism>